<name>A0A7K0DMV0_9NOCA</name>
<protein>
    <recommendedName>
        <fullName evidence="3">Anti-sigma-M factor RsmA</fullName>
    </recommendedName>
</protein>
<keyword evidence="2" id="KW-1185">Reference proteome</keyword>
<proteinExistence type="predicted"/>
<evidence type="ECO:0000313" key="1">
    <source>
        <dbReference type="EMBL" id="MQY27021.1"/>
    </source>
</evidence>
<dbReference type="AlphaFoldDB" id="A0A7K0DMV0"/>
<comment type="caution">
    <text evidence="1">The sequence shown here is derived from an EMBL/GenBank/DDBJ whole genome shotgun (WGS) entry which is preliminary data.</text>
</comment>
<reference evidence="1 2" key="1">
    <citation type="submission" date="2019-10" db="EMBL/GenBank/DDBJ databases">
        <title>Nocardia macrotermitis sp. nov. and Nocardia aurantia sp. nov., isolated from the gut of fungus growing-termite Macrotermes natalensis.</title>
        <authorList>
            <person name="Benndorf R."/>
            <person name="Schwitalla J."/>
            <person name="Martin K."/>
            <person name="De Beer W."/>
            <person name="Kaster A.-K."/>
            <person name="Vollmers J."/>
            <person name="Poulsen M."/>
            <person name="Beemelmanns C."/>
        </authorList>
    </citation>
    <scope>NUCLEOTIDE SEQUENCE [LARGE SCALE GENOMIC DNA]</scope>
    <source>
        <strain evidence="1 2">RB56</strain>
    </source>
</reference>
<dbReference type="OrthoDB" id="4566632at2"/>
<evidence type="ECO:0000313" key="2">
    <source>
        <dbReference type="Proteomes" id="UP000431401"/>
    </source>
</evidence>
<evidence type="ECO:0008006" key="3">
    <source>
        <dbReference type="Google" id="ProtNLM"/>
    </source>
</evidence>
<dbReference type="EMBL" id="WEGI01000005">
    <property type="protein sequence ID" value="MQY27021.1"/>
    <property type="molecule type" value="Genomic_DNA"/>
</dbReference>
<dbReference type="RefSeq" id="WP_153341722.1">
    <property type="nucleotide sequence ID" value="NZ_WEGI01000005.1"/>
</dbReference>
<sequence>MTARPLPQPPFSPALLADLHADNLAPELSDRLQPLVREDPEAAGFLRSLDDVSTELHRLGTDPLILHPIPPRVSATLDRMLDALAAGADPAALASGRPPAADAAILPLPRRPHVPDRSFSRPRWGVAVAAAAAVAAGGVGVGMATHNRPVASNASPATSTASHPGSAVPSGGLSAAALLDALGRDDVSGPLSRPGALTACVAATGLDRTVLGAVNTRYGSDPAVLILLSGPQPPTVTALVVGPGCGPGDPQLLETRDIG</sequence>
<organism evidence="1 2">
    <name type="scientific">Nocardia aurantia</name>
    <dbReference type="NCBI Taxonomy" id="2585199"/>
    <lineage>
        <taxon>Bacteria</taxon>
        <taxon>Bacillati</taxon>
        <taxon>Actinomycetota</taxon>
        <taxon>Actinomycetes</taxon>
        <taxon>Mycobacteriales</taxon>
        <taxon>Nocardiaceae</taxon>
        <taxon>Nocardia</taxon>
    </lineage>
</organism>
<gene>
    <name evidence="1" type="ORF">NRB56_26030</name>
</gene>
<dbReference type="Proteomes" id="UP000431401">
    <property type="component" value="Unassembled WGS sequence"/>
</dbReference>
<accession>A0A7K0DMV0</accession>